<dbReference type="OrthoDB" id="5390139at2"/>
<organism evidence="1 2">
    <name type="scientific">Malonomonas rubra DSM 5091</name>
    <dbReference type="NCBI Taxonomy" id="1122189"/>
    <lineage>
        <taxon>Bacteria</taxon>
        <taxon>Pseudomonadati</taxon>
        <taxon>Thermodesulfobacteriota</taxon>
        <taxon>Desulfuromonadia</taxon>
        <taxon>Desulfuromonadales</taxon>
        <taxon>Geopsychrobacteraceae</taxon>
        <taxon>Malonomonas</taxon>
    </lineage>
</organism>
<accession>A0A1M6C503</accession>
<proteinExistence type="predicted"/>
<dbReference type="InterPro" id="IPR027417">
    <property type="entry name" value="P-loop_NTPase"/>
</dbReference>
<gene>
    <name evidence="1" type="ORF">SAMN02745165_00403</name>
</gene>
<reference evidence="1 2" key="1">
    <citation type="submission" date="2016-11" db="EMBL/GenBank/DDBJ databases">
        <authorList>
            <person name="Jaros S."/>
            <person name="Januszkiewicz K."/>
            <person name="Wedrychowicz H."/>
        </authorList>
    </citation>
    <scope>NUCLEOTIDE SEQUENCE [LARGE SCALE GENOMIC DNA]</scope>
    <source>
        <strain evidence="1 2">DSM 5091</strain>
    </source>
</reference>
<keyword evidence="2" id="KW-1185">Reference proteome</keyword>
<evidence type="ECO:0000313" key="2">
    <source>
        <dbReference type="Proteomes" id="UP000184171"/>
    </source>
</evidence>
<dbReference type="Proteomes" id="UP000184171">
    <property type="component" value="Unassembled WGS sequence"/>
</dbReference>
<dbReference type="EMBL" id="FQZT01000001">
    <property type="protein sequence ID" value="SHI55881.1"/>
    <property type="molecule type" value="Genomic_DNA"/>
</dbReference>
<dbReference type="AlphaFoldDB" id="A0A1M6C503"/>
<dbReference type="RefSeq" id="WP_072905068.1">
    <property type="nucleotide sequence ID" value="NZ_FQZT01000001.1"/>
</dbReference>
<sequence>MIDQAPFIVLLISPSPGVGKSTLGKNLPVYLKGLKEDLPVAYLTDERAGVKEMFALPGQRVVSLLSSEHFADQLSLGEYGIEYAFLERVSQDFSAFFTETKYPGVVLVDLAIDHPAVTELLSVADLLLMPVKNPADLGKVVRLRKQLAVTTGNSDPLWLLPSELGGGGDYQAAAQSLDFLRFAADERDLQVLELTYQNDQRVAQQACGGTRSVLTRLPQSPVHYQLQQLAEFVLQQLGSEQQLQRRLAGLAKQKRLPKRAALVSLNCPLCGRAVALQDAHYLESIPTRKRFLLHADCMLGALKNISGKDFLSSFGLALLFPASYLGGKADQAKLLLLDRELGLLEGEEVGSENCPQLGEFFHAVTGRYLPELYQDFLLISPARPVEELLSADWYRSFCRLRRDLRQAWDEEKIV</sequence>
<evidence type="ECO:0000313" key="1">
    <source>
        <dbReference type="EMBL" id="SHI55881.1"/>
    </source>
</evidence>
<dbReference type="SUPFAM" id="SSF52540">
    <property type="entry name" value="P-loop containing nucleoside triphosphate hydrolases"/>
    <property type="match status" value="1"/>
</dbReference>
<protein>
    <submittedName>
        <fullName evidence="1">Uncharacterized protein</fullName>
    </submittedName>
</protein>
<dbReference type="STRING" id="1122189.SAMN02745165_00403"/>
<name>A0A1M6C503_MALRU</name>